<dbReference type="EMBL" id="VDEP01000070">
    <property type="protein sequence ID" value="KAA1133840.1"/>
    <property type="molecule type" value="Genomic_DNA"/>
</dbReference>
<protein>
    <submittedName>
        <fullName evidence="2">Uncharacterized protein</fullName>
    </submittedName>
</protein>
<dbReference type="Proteomes" id="UP000325313">
    <property type="component" value="Unassembled WGS sequence"/>
</dbReference>
<name>A0A5B0S7H2_PUCGR</name>
<feature type="region of interest" description="Disordered" evidence="1">
    <location>
        <begin position="38"/>
        <end position="62"/>
    </location>
</feature>
<gene>
    <name evidence="2" type="ORF">PGTUg99_024104</name>
</gene>
<comment type="caution">
    <text evidence="2">The sequence shown here is derived from an EMBL/GenBank/DDBJ whole genome shotgun (WGS) entry which is preliminary data.</text>
</comment>
<accession>A0A5B0S7H2</accession>
<feature type="compositionally biased region" description="Basic and acidic residues" evidence="1">
    <location>
        <begin position="190"/>
        <end position="201"/>
    </location>
</feature>
<reference evidence="2 3" key="1">
    <citation type="submission" date="2019-05" db="EMBL/GenBank/DDBJ databases">
        <title>Emergence of the Ug99 lineage of the wheat stem rust pathogen through somatic hybridization.</title>
        <authorList>
            <person name="Li F."/>
            <person name="Upadhyaya N.M."/>
            <person name="Sperschneider J."/>
            <person name="Matny O."/>
            <person name="Nguyen-Phuc H."/>
            <person name="Mago R."/>
            <person name="Raley C."/>
            <person name="Miller M.E."/>
            <person name="Silverstein K.A.T."/>
            <person name="Henningsen E."/>
            <person name="Hirsch C.D."/>
            <person name="Visser B."/>
            <person name="Pretorius Z.A."/>
            <person name="Steffenson B.J."/>
            <person name="Schwessinger B."/>
            <person name="Dodds P.N."/>
            <person name="Figueroa M."/>
        </authorList>
    </citation>
    <scope>NUCLEOTIDE SEQUENCE [LARGE SCALE GENOMIC DNA]</scope>
    <source>
        <strain evidence="2 3">Ug99</strain>
    </source>
</reference>
<evidence type="ECO:0000313" key="3">
    <source>
        <dbReference type="Proteomes" id="UP000325313"/>
    </source>
</evidence>
<feature type="region of interest" description="Disordered" evidence="1">
    <location>
        <begin position="180"/>
        <end position="236"/>
    </location>
</feature>
<dbReference type="AlphaFoldDB" id="A0A5B0S7H2"/>
<proteinExistence type="predicted"/>
<evidence type="ECO:0000313" key="2">
    <source>
        <dbReference type="EMBL" id="KAA1133840.1"/>
    </source>
</evidence>
<sequence length="236" mass="26060">MSRTSNLEFVRDPNLVHSSSCNLPLQTRTQKILSCSPQKDPNILQDHLPGDQDSYTQNNTSETASQTLKINLEKSLLKPYLKPCLSLLSTLEPLDPQETPWSPFIVGSSGFTPDRCKRPLRPLRTLGIHPEASERPQDPPFLLGTASRPSLDPPYPPIYLGTVLRPTLCPQDPLVVGTIIGWPQTPSKAPSDRSNRSEASRGPRTRHRVSDTAGSTRRALARSATSRRPSGHSDRC</sequence>
<feature type="region of interest" description="Disordered" evidence="1">
    <location>
        <begin position="128"/>
        <end position="148"/>
    </location>
</feature>
<organism evidence="2 3">
    <name type="scientific">Puccinia graminis f. sp. tritici</name>
    <dbReference type="NCBI Taxonomy" id="56615"/>
    <lineage>
        <taxon>Eukaryota</taxon>
        <taxon>Fungi</taxon>
        <taxon>Dikarya</taxon>
        <taxon>Basidiomycota</taxon>
        <taxon>Pucciniomycotina</taxon>
        <taxon>Pucciniomycetes</taxon>
        <taxon>Pucciniales</taxon>
        <taxon>Pucciniaceae</taxon>
        <taxon>Puccinia</taxon>
    </lineage>
</organism>
<feature type="compositionally biased region" description="Low complexity" evidence="1">
    <location>
        <begin position="212"/>
        <end position="228"/>
    </location>
</feature>
<feature type="compositionally biased region" description="Polar residues" evidence="1">
    <location>
        <begin position="53"/>
        <end position="62"/>
    </location>
</feature>
<evidence type="ECO:0000256" key="1">
    <source>
        <dbReference type="SAM" id="MobiDB-lite"/>
    </source>
</evidence>